<dbReference type="NCBIfam" id="TIGR02692">
    <property type="entry name" value="tRNA_CCA_actino"/>
    <property type="match status" value="1"/>
</dbReference>
<keyword evidence="11" id="KW-1185">Reference proteome</keyword>
<dbReference type="Gene3D" id="1.10.3090.10">
    <property type="entry name" value="cca-adding enzyme, domain 2"/>
    <property type="match status" value="1"/>
</dbReference>
<dbReference type="PANTHER" id="PTHR46173">
    <property type="entry name" value="CCA TRNA NUCLEOTIDYLTRANSFERASE 1, MITOCHONDRIAL"/>
    <property type="match status" value="1"/>
</dbReference>
<reference evidence="10 11" key="1">
    <citation type="submission" date="2020-08" db="EMBL/GenBank/DDBJ databases">
        <title>Sequencing the genomes of 1000 actinobacteria strains.</title>
        <authorList>
            <person name="Klenk H.-P."/>
        </authorList>
    </citation>
    <scope>NUCLEOTIDE SEQUENCE [LARGE SCALE GENOMIC DNA]</scope>
    <source>
        <strain evidence="10 11">DSM 45518</strain>
    </source>
</reference>
<keyword evidence="7" id="KW-0460">Magnesium</keyword>
<dbReference type="InterPro" id="IPR043519">
    <property type="entry name" value="NT_sf"/>
</dbReference>
<dbReference type="Pfam" id="PF01966">
    <property type="entry name" value="HD"/>
    <property type="match status" value="1"/>
</dbReference>
<evidence type="ECO:0000256" key="6">
    <source>
        <dbReference type="ARBA" id="ARBA00022741"/>
    </source>
</evidence>
<dbReference type="InterPro" id="IPR006674">
    <property type="entry name" value="HD_domain"/>
</dbReference>
<dbReference type="InterPro" id="IPR006675">
    <property type="entry name" value="HDIG_dom"/>
</dbReference>
<keyword evidence="4 10" id="KW-0548">Nucleotidyltransferase</keyword>
<gene>
    <name evidence="10" type="ORF">BKA14_006259</name>
</gene>
<evidence type="ECO:0000256" key="1">
    <source>
        <dbReference type="ARBA" id="ARBA00001946"/>
    </source>
</evidence>
<dbReference type="GO" id="GO:0000049">
    <property type="term" value="F:tRNA binding"/>
    <property type="evidence" value="ECO:0007669"/>
    <property type="project" value="TreeGrafter"/>
</dbReference>
<dbReference type="SMART" id="SM00471">
    <property type="entry name" value="HDc"/>
    <property type="match status" value="1"/>
</dbReference>
<dbReference type="Gene3D" id="3.30.460.10">
    <property type="entry name" value="Beta Polymerase, domain 2"/>
    <property type="match status" value="1"/>
</dbReference>
<comment type="cofactor">
    <cofactor evidence="1">
        <name>Mg(2+)</name>
        <dbReference type="ChEBI" id="CHEBI:18420"/>
    </cofactor>
</comment>
<dbReference type="GO" id="GO:0000166">
    <property type="term" value="F:nucleotide binding"/>
    <property type="evidence" value="ECO:0007669"/>
    <property type="project" value="UniProtKB-KW"/>
</dbReference>
<dbReference type="InterPro" id="IPR003607">
    <property type="entry name" value="HD/PDEase_dom"/>
</dbReference>
<dbReference type="CDD" id="cd05398">
    <property type="entry name" value="NT_ClassII-CCAase"/>
    <property type="match status" value="1"/>
</dbReference>
<name>A0A7W7CZW5_9ACTN</name>
<dbReference type="InterPro" id="IPR050264">
    <property type="entry name" value="Bact_CCA-adding_enz_type3_sf"/>
</dbReference>
<keyword evidence="5" id="KW-0479">Metal-binding</keyword>
<accession>A0A7W7CZW5</accession>
<dbReference type="RefSeq" id="WP_184954368.1">
    <property type="nucleotide sequence ID" value="NZ_BOMC01000058.1"/>
</dbReference>
<keyword evidence="8" id="KW-0175">Coiled coil</keyword>
<proteinExistence type="predicted"/>
<evidence type="ECO:0000256" key="8">
    <source>
        <dbReference type="SAM" id="Coils"/>
    </source>
</evidence>
<evidence type="ECO:0000259" key="9">
    <source>
        <dbReference type="PROSITE" id="PS51831"/>
    </source>
</evidence>
<dbReference type="InterPro" id="IPR002646">
    <property type="entry name" value="PolA_pol_head_dom"/>
</dbReference>
<feature type="domain" description="HD" evidence="9">
    <location>
        <begin position="262"/>
        <end position="402"/>
    </location>
</feature>
<dbReference type="InterPro" id="IPR014065">
    <property type="entry name" value="tRNA_adenylyltransferase"/>
</dbReference>
<comment type="caution">
    <text evidence="10">The sequence shown here is derived from an EMBL/GenBank/DDBJ whole genome shotgun (WGS) entry which is preliminary data.</text>
</comment>
<dbReference type="Pfam" id="PF01743">
    <property type="entry name" value="PolyA_pol"/>
    <property type="match status" value="1"/>
</dbReference>
<dbReference type="SUPFAM" id="SSF81891">
    <property type="entry name" value="Poly A polymerase C-terminal region-like"/>
    <property type="match status" value="1"/>
</dbReference>
<keyword evidence="3" id="KW-0819">tRNA processing</keyword>
<protein>
    <submittedName>
        <fullName evidence="10">Poly(A) polymerase</fullName>
        <ecNumber evidence="10">2.7.7.19</ecNumber>
    </submittedName>
</protein>
<dbReference type="GO" id="GO:1990817">
    <property type="term" value="F:poly(A) RNA polymerase activity"/>
    <property type="evidence" value="ECO:0007669"/>
    <property type="project" value="UniProtKB-EC"/>
</dbReference>
<dbReference type="Proteomes" id="UP000542742">
    <property type="component" value="Unassembled WGS sequence"/>
</dbReference>
<dbReference type="SUPFAM" id="SSF81301">
    <property type="entry name" value="Nucleotidyltransferase"/>
    <property type="match status" value="1"/>
</dbReference>
<dbReference type="CDD" id="cd00077">
    <property type="entry name" value="HDc"/>
    <property type="match status" value="1"/>
</dbReference>
<keyword evidence="2 10" id="KW-0808">Transferase</keyword>
<evidence type="ECO:0000256" key="4">
    <source>
        <dbReference type="ARBA" id="ARBA00022695"/>
    </source>
</evidence>
<evidence type="ECO:0000256" key="7">
    <source>
        <dbReference type="ARBA" id="ARBA00022842"/>
    </source>
</evidence>
<evidence type="ECO:0000256" key="5">
    <source>
        <dbReference type="ARBA" id="ARBA00022723"/>
    </source>
</evidence>
<evidence type="ECO:0000313" key="11">
    <source>
        <dbReference type="Proteomes" id="UP000542742"/>
    </source>
</evidence>
<evidence type="ECO:0000256" key="3">
    <source>
        <dbReference type="ARBA" id="ARBA00022694"/>
    </source>
</evidence>
<dbReference type="EMBL" id="JACHMF010000001">
    <property type="protein sequence ID" value="MBB4696111.1"/>
    <property type="molecule type" value="Genomic_DNA"/>
</dbReference>
<dbReference type="PANTHER" id="PTHR46173:SF1">
    <property type="entry name" value="CCA TRNA NUCLEOTIDYLTRANSFERASE 1, MITOCHONDRIAL"/>
    <property type="match status" value="1"/>
</dbReference>
<dbReference type="PROSITE" id="PS51831">
    <property type="entry name" value="HD"/>
    <property type="match status" value="1"/>
</dbReference>
<dbReference type="AlphaFoldDB" id="A0A7W7CZW5"/>
<evidence type="ECO:0000313" key="10">
    <source>
        <dbReference type="EMBL" id="MBB4696111.1"/>
    </source>
</evidence>
<organism evidence="10 11">
    <name type="scientific">Paractinoplanes abujensis</name>
    <dbReference type="NCBI Taxonomy" id="882441"/>
    <lineage>
        <taxon>Bacteria</taxon>
        <taxon>Bacillati</taxon>
        <taxon>Actinomycetota</taxon>
        <taxon>Actinomycetes</taxon>
        <taxon>Micromonosporales</taxon>
        <taxon>Micromonosporaceae</taxon>
        <taxon>Paractinoplanes</taxon>
    </lineage>
</organism>
<dbReference type="GO" id="GO:0046872">
    <property type="term" value="F:metal ion binding"/>
    <property type="evidence" value="ECO:0007669"/>
    <property type="project" value="UniProtKB-KW"/>
</dbReference>
<evidence type="ECO:0000256" key="2">
    <source>
        <dbReference type="ARBA" id="ARBA00022679"/>
    </source>
</evidence>
<keyword evidence="6" id="KW-0547">Nucleotide-binding</keyword>
<dbReference type="FunFam" id="1.10.3090.10:FF:000002">
    <property type="entry name" value="CCA tRNA nucleotidyltransferase"/>
    <property type="match status" value="1"/>
</dbReference>
<feature type="coiled-coil region" evidence="8">
    <location>
        <begin position="392"/>
        <end position="419"/>
    </location>
</feature>
<dbReference type="NCBIfam" id="TIGR00277">
    <property type="entry name" value="HDIG"/>
    <property type="match status" value="1"/>
</dbReference>
<dbReference type="EC" id="2.7.7.19" evidence="10"/>
<dbReference type="Pfam" id="PF12627">
    <property type="entry name" value="PolyA_pol_RNAbd"/>
    <property type="match status" value="1"/>
</dbReference>
<sequence>MSVLNAAQENAVAELLRVSPLADELGHRFGAAGHELHLVGGSVRDALLGRLGDDLDFCTDARPEQTLAVVQGWADAIWETGREFGTIGIQKNGLRIEITTFRAEAYDGVTRNPVVEYGDSLLEDLERRDFTINAMAVSLPGHTFTDPYGGLDDLAAQVIRTPAAPSQSFGDDPLRMLRAARFAAKLRFTVDQKVISAMRDMAADLDRITAERIRDEFTKLMCGADPIAGLRLLVDTGLADRFIPEISGLKLEIDEHAQHKDVYEHTLIVVQNAMRLEGGEGPDFTLRMAALMHDIGKPATKAVGRDGRVSFHHHEVVGARMTKQRMKAMKYPKDVTSDVVELVHLHLRFYGYGRGEWTDSAVRRYVTDAGPLLPRLHKLTRSDVTTRNKRKAANLAADYDALEERIARLAEEEDLARVRPDLDGNAIMELLGVPPGPIVGQAWRFLKELRLDRGPLTRDEAEAELYKWARDNGHLSS</sequence>
<dbReference type="GO" id="GO:0008033">
    <property type="term" value="P:tRNA processing"/>
    <property type="evidence" value="ECO:0007669"/>
    <property type="project" value="UniProtKB-KW"/>
</dbReference>
<dbReference type="InterPro" id="IPR032828">
    <property type="entry name" value="PolyA_RNA-bd"/>
</dbReference>